<sequence length="101" mass="11821">MGVSAMQFIMNGRQMFAEAVVLALSHPDGTEKVVCHDRIRVPPKVNDHFLCVRHPTRCSIQEEIAIKPFLRDNIRCRTRVWPESLLRRLWSRRMDCSLSIF</sequence>
<proteinExistence type="predicted"/>
<comment type="caution">
    <text evidence="1">The sequence shown here is derived from an EMBL/GenBank/DDBJ whole genome shotgun (WGS) entry which is preliminary data.</text>
</comment>
<accession>A0AAV4P3P6</accession>
<dbReference type="EMBL" id="BPLR01021565">
    <property type="protein sequence ID" value="GIX91200.1"/>
    <property type="molecule type" value="Genomic_DNA"/>
</dbReference>
<dbReference type="AlphaFoldDB" id="A0AAV4P3P6"/>
<keyword evidence="2" id="KW-1185">Reference proteome</keyword>
<evidence type="ECO:0000313" key="2">
    <source>
        <dbReference type="Proteomes" id="UP001054945"/>
    </source>
</evidence>
<name>A0AAV4P3P6_CAEEX</name>
<protein>
    <submittedName>
        <fullName evidence="1">Uncharacterized protein</fullName>
    </submittedName>
</protein>
<gene>
    <name evidence="1" type="ORF">CEXT_10591</name>
</gene>
<dbReference type="Proteomes" id="UP001054945">
    <property type="component" value="Unassembled WGS sequence"/>
</dbReference>
<organism evidence="1 2">
    <name type="scientific">Caerostris extrusa</name>
    <name type="common">Bark spider</name>
    <name type="synonym">Caerostris bankana</name>
    <dbReference type="NCBI Taxonomy" id="172846"/>
    <lineage>
        <taxon>Eukaryota</taxon>
        <taxon>Metazoa</taxon>
        <taxon>Ecdysozoa</taxon>
        <taxon>Arthropoda</taxon>
        <taxon>Chelicerata</taxon>
        <taxon>Arachnida</taxon>
        <taxon>Araneae</taxon>
        <taxon>Araneomorphae</taxon>
        <taxon>Entelegynae</taxon>
        <taxon>Araneoidea</taxon>
        <taxon>Araneidae</taxon>
        <taxon>Caerostris</taxon>
    </lineage>
</organism>
<evidence type="ECO:0000313" key="1">
    <source>
        <dbReference type="EMBL" id="GIX91200.1"/>
    </source>
</evidence>
<reference evidence="1 2" key="1">
    <citation type="submission" date="2021-06" db="EMBL/GenBank/DDBJ databases">
        <title>Caerostris extrusa draft genome.</title>
        <authorList>
            <person name="Kono N."/>
            <person name="Arakawa K."/>
        </authorList>
    </citation>
    <scope>NUCLEOTIDE SEQUENCE [LARGE SCALE GENOMIC DNA]</scope>
</reference>